<dbReference type="InterPro" id="IPR005495">
    <property type="entry name" value="LptG/LptF_permease"/>
</dbReference>
<evidence type="ECO:0000256" key="2">
    <source>
        <dbReference type="ARBA" id="ARBA00004651"/>
    </source>
</evidence>
<keyword evidence="4" id="KW-1003">Cell membrane</keyword>
<comment type="subcellular location">
    <subcellularLocation>
        <location evidence="2">Cell membrane</location>
        <topology evidence="2">Multi-pass membrane protein</topology>
    </subcellularLocation>
</comment>
<feature type="transmembrane region" description="Helical" evidence="9">
    <location>
        <begin position="331"/>
        <end position="350"/>
    </location>
</feature>
<dbReference type="PANTHER" id="PTHR33529:SF2">
    <property type="entry name" value="LIPOPOLYSACCHARIDE EXPORT SYSTEM PERMEASE PROTEIN LPTG"/>
    <property type="match status" value="1"/>
</dbReference>
<dbReference type="NCBIfam" id="TIGR04408">
    <property type="entry name" value="LptG_lptG"/>
    <property type="match status" value="1"/>
</dbReference>
<organism evidence="10 13">
    <name type="scientific">endosymbiont of Ridgeia piscesae</name>
    <dbReference type="NCBI Taxonomy" id="54398"/>
    <lineage>
        <taxon>Bacteria</taxon>
        <taxon>Pseudomonadati</taxon>
        <taxon>Pseudomonadota</taxon>
        <taxon>Gammaproteobacteria</taxon>
        <taxon>sulfur-oxidizing symbionts</taxon>
    </lineage>
</organism>
<evidence type="ECO:0000256" key="8">
    <source>
        <dbReference type="ARBA" id="ARBA00026081"/>
    </source>
</evidence>
<comment type="similarity">
    <text evidence="3">Belongs to the LptF/LptG family.</text>
</comment>
<dbReference type="EMBL" id="LDXT01000086">
    <property type="protein sequence ID" value="KRT54890.1"/>
    <property type="molecule type" value="Genomic_DNA"/>
</dbReference>
<evidence type="ECO:0000256" key="4">
    <source>
        <dbReference type="ARBA" id="ARBA00022475"/>
    </source>
</evidence>
<comment type="caution">
    <text evidence="10">The sequence shown here is derived from an EMBL/GenBank/DDBJ whole genome shotgun (WGS) entry which is preliminary data.</text>
</comment>
<evidence type="ECO:0000313" key="12">
    <source>
        <dbReference type="Proteomes" id="UP000051276"/>
    </source>
</evidence>
<dbReference type="GO" id="GO:0055085">
    <property type="term" value="P:transmembrane transport"/>
    <property type="evidence" value="ECO:0007669"/>
    <property type="project" value="InterPro"/>
</dbReference>
<reference evidence="12 13" key="1">
    <citation type="submission" date="2015-11" db="EMBL/GenBank/DDBJ databases">
        <title>The genome of Candidatus Endoriftia persephone in Ridgeia piscesae and population structure of the North Eastern Pacific vestimentiferan symbionts.</title>
        <authorList>
            <person name="Perez M."/>
            <person name="Juniper K.S."/>
        </authorList>
    </citation>
    <scope>NUCLEOTIDE SEQUENCE [LARGE SCALE GENOMIC DNA]</scope>
    <source>
        <strain evidence="11">Ind10</strain>
        <strain evidence="10">Ind11</strain>
    </source>
</reference>
<protein>
    <submittedName>
        <fullName evidence="10">Lipopolysaccharide export LptBFGC system, permease protein LptF</fullName>
    </submittedName>
    <submittedName>
        <fullName evidence="11">Lipopolysaccharide export system permease protein</fullName>
    </submittedName>
</protein>
<evidence type="ECO:0000256" key="1">
    <source>
        <dbReference type="ARBA" id="ARBA00002265"/>
    </source>
</evidence>
<gene>
    <name evidence="10" type="ORF">Ga0074115_11113</name>
    <name evidence="11" type="ORF">Ga0076813_13938</name>
</gene>
<evidence type="ECO:0000313" key="13">
    <source>
        <dbReference type="Proteomes" id="UP000051634"/>
    </source>
</evidence>
<feature type="transmembrane region" description="Helical" evidence="9">
    <location>
        <begin position="273"/>
        <end position="291"/>
    </location>
</feature>
<keyword evidence="6 9" id="KW-1133">Transmembrane helix</keyword>
<comment type="function">
    <text evidence="1">Part of the ABC transporter complex LptBFG involved in the translocation of lipopolysaccharide (LPS) from the inner membrane to the outer membrane.</text>
</comment>
<dbReference type="OrthoDB" id="9776227at2"/>
<dbReference type="Pfam" id="PF03739">
    <property type="entry name" value="LptF_LptG"/>
    <property type="match status" value="1"/>
</dbReference>
<dbReference type="PANTHER" id="PTHR33529">
    <property type="entry name" value="SLR0882 PROTEIN-RELATED"/>
    <property type="match status" value="1"/>
</dbReference>
<evidence type="ECO:0000256" key="7">
    <source>
        <dbReference type="ARBA" id="ARBA00023136"/>
    </source>
</evidence>
<accession>A0A0T5YWG6</accession>
<dbReference type="Proteomes" id="UP000051634">
    <property type="component" value="Unassembled WGS sequence"/>
</dbReference>
<dbReference type="Proteomes" id="UP000051276">
    <property type="component" value="Unassembled WGS sequence"/>
</dbReference>
<dbReference type="GO" id="GO:0043190">
    <property type="term" value="C:ATP-binding cassette (ABC) transporter complex"/>
    <property type="evidence" value="ECO:0007669"/>
    <property type="project" value="InterPro"/>
</dbReference>
<comment type="subunit">
    <text evidence="8">Component of the lipopolysaccharide transport and assembly complex. The LptBFG transporter is composed of two ATP-binding proteins (LptB) and two transmembrane proteins (LptF and LptG).</text>
</comment>
<evidence type="ECO:0000256" key="5">
    <source>
        <dbReference type="ARBA" id="ARBA00022692"/>
    </source>
</evidence>
<feature type="transmembrane region" description="Helical" evidence="9">
    <location>
        <begin position="64"/>
        <end position="83"/>
    </location>
</feature>
<proteinExistence type="inferred from homology"/>
<evidence type="ECO:0000313" key="11">
    <source>
        <dbReference type="EMBL" id="KRT58670.1"/>
    </source>
</evidence>
<feature type="transmembrane region" description="Helical" evidence="9">
    <location>
        <begin position="103"/>
        <end position="124"/>
    </location>
</feature>
<feature type="transmembrane region" description="Helical" evidence="9">
    <location>
        <begin position="12"/>
        <end position="33"/>
    </location>
</feature>
<dbReference type="AlphaFoldDB" id="A0A0T5YWG6"/>
<dbReference type="InterPro" id="IPR030923">
    <property type="entry name" value="LptG"/>
</dbReference>
<dbReference type="STRING" id="54398.Ga0074115_11113"/>
<keyword evidence="5 9" id="KW-0812">Transmembrane</keyword>
<dbReference type="EMBL" id="LMXI01000301">
    <property type="protein sequence ID" value="KRT58670.1"/>
    <property type="molecule type" value="Genomic_DNA"/>
</dbReference>
<feature type="transmembrane region" description="Helical" evidence="9">
    <location>
        <begin position="303"/>
        <end position="325"/>
    </location>
</feature>
<evidence type="ECO:0000256" key="6">
    <source>
        <dbReference type="ARBA" id="ARBA00022989"/>
    </source>
</evidence>
<evidence type="ECO:0000256" key="3">
    <source>
        <dbReference type="ARBA" id="ARBA00007725"/>
    </source>
</evidence>
<keyword evidence="7 9" id="KW-0472">Membrane</keyword>
<dbReference type="GO" id="GO:0015920">
    <property type="term" value="P:lipopolysaccharide transport"/>
    <property type="evidence" value="ECO:0007669"/>
    <property type="project" value="TreeGrafter"/>
</dbReference>
<keyword evidence="13" id="KW-1185">Reference proteome</keyword>
<evidence type="ECO:0000313" key="10">
    <source>
        <dbReference type="EMBL" id="KRT54890.1"/>
    </source>
</evidence>
<sequence length="354" mass="39556">MNLLDRYIGRAVAFGMLLTLSLVLVLIAFFSLVNELEEVGKGAYTTAMAFSYVGLILPRFAYEIFPVATLLGSLIGLGSLASSSELIAMRAAGVSVSRIVGSVLKTGLVLLVVVVAVGEMLAPLSEQRAQRMKMEALSSQVALQTRYGFWSRDGDTYINIRAFLPDSSLADVYIYEYDPDHSMRRITHARRAVLIDGEWELQDLAQSDFWEQKIFSRELAGLRWPGLLEPELLDVVTVQPHMLPAWDLWAYVVFLRQNGLSAAQYEVAFWSKLVVPLVTLVMLFLSIPFVFGPLRSVGIGQRVFTGAVVGTLFFMFNRVFTYLGVVYEFNALFTAAFPTLLFLLVALLFFRRVT</sequence>
<dbReference type="RefSeq" id="WP_057956053.1">
    <property type="nucleotide sequence ID" value="NZ_KQ556904.1"/>
</dbReference>
<name>A0A0T5YWG6_9GAMM</name>
<evidence type="ECO:0000256" key="9">
    <source>
        <dbReference type="SAM" id="Phobius"/>
    </source>
</evidence>